<name>A0A0M0G1N4_SPOGL</name>
<evidence type="ECO:0000313" key="2">
    <source>
        <dbReference type="Proteomes" id="UP000037109"/>
    </source>
</evidence>
<keyword evidence="2" id="KW-1185">Reference proteome</keyword>
<comment type="caution">
    <text evidence="1">The sequence shown here is derived from an EMBL/GenBank/DDBJ whole genome shotgun (WGS) entry which is preliminary data.</text>
</comment>
<dbReference type="RefSeq" id="WP_053437799.1">
    <property type="nucleotide sequence ID" value="NZ_LGUF01000010.1"/>
</dbReference>
<accession>A0A0M0G1N4</accession>
<protein>
    <submittedName>
        <fullName evidence="1">Uncharacterized protein</fullName>
    </submittedName>
</protein>
<dbReference type="Proteomes" id="UP000037109">
    <property type="component" value="Unassembled WGS sequence"/>
</dbReference>
<dbReference type="PATRIC" id="fig|1459.3.peg.6035"/>
<dbReference type="AlphaFoldDB" id="A0A0M0G1N4"/>
<reference evidence="2" key="1">
    <citation type="submission" date="2015-07" db="EMBL/GenBank/DDBJ databases">
        <title>Fjat-10036 dsm4.</title>
        <authorList>
            <person name="Liu B."/>
            <person name="Wang J."/>
            <person name="Zhu Y."/>
            <person name="Liu G."/>
            <person name="Chen Q."/>
            <person name="Chen Z."/>
            <person name="Lan J."/>
            <person name="Che J."/>
            <person name="Ge C."/>
            <person name="Shi H."/>
            <person name="Pan Z."/>
            <person name="Liu X."/>
        </authorList>
    </citation>
    <scope>NUCLEOTIDE SEQUENCE [LARGE SCALE GENOMIC DNA]</scope>
    <source>
        <strain evidence="2">DSM 4</strain>
    </source>
</reference>
<evidence type="ECO:0000313" key="1">
    <source>
        <dbReference type="EMBL" id="KON83487.1"/>
    </source>
</evidence>
<gene>
    <name evidence="1" type="ORF">AF332_27395</name>
</gene>
<dbReference type="OrthoDB" id="2871500at2"/>
<proteinExistence type="predicted"/>
<sequence length="174" mass="20864">MKKATQRIIEKFPMFKEKLNDYENIFLSEEALQELDEIQKTFLGLACFFEEPEKISFDLGYLYRSLDNDWLEFALELMTEYFREDTYLIQKPSYSLIKDGSDYFSLTQFAEELSNRGLRYDRQKLNLYFERGKVPQPDLVIGGVKYWSKKTVQLYGDQEERRLQGSVKGRNFRY</sequence>
<dbReference type="EMBL" id="LGUF01000010">
    <property type="protein sequence ID" value="KON83487.1"/>
    <property type="molecule type" value="Genomic_DNA"/>
</dbReference>
<organism evidence="1 2">
    <name type="scientific">Sporosarcina globispora</name>
    <name type="common">Bacillus globisporus</name>
    <dbReference type="NCBI Taxonomy" id="1459"/>
    <lineage>
        <taxon>Bacteria</taxon>
        <taxon>Bacillati</taxon>
        <taxon>Bacillota</taxon>
        <taxon>Bacilli</taxon>
        <taxon>Bacillales</taxon>
        <taxon>Caryophanaceae</taxon>
        <taxon>Sporosarcina</taxon>
    </lineage>
</organism>